<reference evidence="2 3" key="1">
    <citation type="submission" date="2017-11" db="EMBL/GenBank/DDBJ databases">
        <title>The genome of Rhizophagus clarus HR1 reveals common genetic basis of auxotrophy among arbuscular mycorrhizal fungi.</title>
        <authorList>
            <person name="Kobayashi Y."/>
        </authorList>
    </citation>
    <scope>NUCLEOTIDE SEQUENCE [LARGE SCALE GENOMIC DNA]</scope>
    <source>
        <strain evidence="2 3">HR1</strain>
    </source>
</reference>
<feature type="region of interest" description="Disordered" evidence="1">
    <location>
        <begin position="116"/>
        <end position="139"/>
    </location>
</feature>
<dbReference type="AlphaFoldDB" id="A0A2Z6Q892"/>
<organism evidence="2 3">
    <name type="scientific">Rhizophagus clarus</name>
    <dbReference type="NCBI Taxonomy" id="94130"/>
    <lineage>
        <taxon>Eukaryota</taxon>
        <taxon>Fungi</taxon>
        <taxon>Fungi incertae sedis</taxon>
        <taxon>Mucoromycota</taxon>
        <taxon>Glomeromycotina</taxon>
        <taxon>Glomeromycetes</taxon>
        <taxon>Glomerales</taxon>
        <taxon>Glomeraceae</taxon>
        <taxon>Rhizophagus</taxon>
    </lineage>
</organism>
<protein>
    <submittedName>
        <fullName evidence="2">Uncharacterized protein</fullName>
    </submittedName>
</protein>
<sequence length="159" mass="18110">MIEDRTILKTAIIKSAIMIVTSDSSDPKVPSQTLQKQAKRHECFYRRVINDKLIDVDTNTKSSPELIRFKPIQKKHLCNELPALYRPIKHAIVNKHNKVDVLAPLLLANHSTRRRRGDKPIIDPPIKPITPPTPVSTNNDDSVEVHTQFISKFLLPLLN</sequence>
<gene>
    <name evidence="2" type="ORF">RclHR1_12800015</name>
</gene>
<dbReference type="EMBL" id="BEXD01000314">
    <property type="protein sequence ID" value="GBB86383.1"/>
    <property type="molecule type" value="Genomic_DNA"/>
</dbReference>
<keyword evidence="3" id="KW-1185">Reference proteome</keyword>
<evidence type="ECO:0000313" key="3">
    <source>
        <dbReference type="Proteomes" id="UP000247702"/>
    </source>
</evidence>
<evidence type="ECO:0000256" key="1">
    <source>
        <dbReference type="SAM" id="MobiDB-lite"/>
    </source>
</evidence>
<dbReference type="Proteomes" id="UP000247702">
    <property type="component" value="Unassembled WGS sequence"/>
</dbReference>
<name>A0A2Z6Q892_9GLOM</name>
<accession>A0A2Z6Q892</accession>
<evidence type="ECO:0000313" key="2">
    <source>
        <dbReference type="EMBL" id="GBB86383.1"/>
    </source>
</evidence>
<comment type="caution">
    <text evidence="2">The sequence shown here is derived from an EMBL/GenBank/DDBJ whole genome shotgun (WGS) entry which is preliminary data.</text>
</comment>
<proteinExistence type="predicted"/>
<feature type="compositionally biased region" description="Pro residues" evidence="1">
    <location>
        <begin position="122"/>
        <end position="134"/>
    </location>
</feature>